<dbReference type="InterPro" id="IPR028994">
    <property type="entry name" value="Integrin_alpha_N"/>
</dbReference>
<dbReference type="AlphaFoldDB" id="Q026H2"/>
<feature type="domain" description="ASPIC/UnbV" evidence="2">
    <location>
        <begin position="468"/>
        <end position="534"/>
    </location>
</feature>
<dbReference type="OrthoDB" id="103431at2"/>
<dbReference type="PANTHER" id="PTHR16026:SF0">
    <property type="entry name" value="CARTILAGE ACIDIC PROTEIN 1"/>
    <property type="match status" value="1"/>
</dbReference>
<dbReference type="STRING" id="234267.Acid_2107"/>
<evidence type="ECO:0000259" key="2">
    <source>
        <dbReference type="Pfam" id="PF07593"/>
    </source>
</evidence>
<dbReference type="KEGG" id="sus:Acid_2107"/>
<dbReference type="InterPro" id="IPR027039">
    <property type="entry name" value="Crtac1"/>
</dbReference>
<reference evidence="3" key="1">
    <citation type="submission" date="2006-10" db="EMBL/GenBank/DDBJ databases">
        <title>Complete sequence of Solibacter usitatus Ellin6076.</title>
        <authorList>
            <consortium name="US DOE Joint Genome Institute"/>
            <person name="Copeland A."/>
            <person name="Lucas S."/>
            <person name="Lapidus A."/>
            <person name="Barry K."/>
            <person name="Detter J.C."/>
            <person name="Glavina del Rio T."/>
            <person name="Hammon N."/>
            <person name="Israni S."/>
            <person name="Dalin E."/>
            <person name="Tice H."/>
            <person name="Pitluck S."/>
            <person name="Thompson L.S."/>
            <person name="Brettin T."/>
            <person name="Bruce D."/>
            <person name="Han C."/>
            <person name="Tapia R."/>
            <person name="Gilna P."/>
            <person name="Schmutz J."/>
            <person name="Larimer F."/>
            <person name="Land M."/>
            <person name="Hauser L."/>
            <person name="Kyrpides N."/>
            <person name="Mikhailova N."/>
            <person name="Janssen P.H."/>
            <person name="Kuske C.R."/>
            <person name="Richardson P."/>
        </authorList>
    </citation>
    <scope>NUCLEOTIDE SEQUENCE</scope>
    <source>
        <strain evidence="3">Ellin6076</strain>
    </source>
</reference>
<dbReference type="Pfam" id="PF13517">
    <property type="entry name" value="FG-GAP_3"/>
    <property type="match status" value="3"/>
</dbReference>
<dbReference type="PANTHER" id="PTHR16026">
    <property type="entry name" value="CARTILAGE ACIDIC PROTEIN 1"/>
    <property type="match status" value="1"/>
</dbReference>
<name>Q026H2_SOLUE</name>
<dbReference type="InParanoid" id="Q026H2"/>
<dbReference type="EMBL" id="CP000473">
    <property type="protein sequence ID" value="ABJ83097.1"/>
    <property type="molecule type" value="Genomic_DNA"/>
</dbReference>
<dbReference type="Pfam" id="PF07593">
    <property type="entry name" value="UnbV_ASPIC"/>
    <property type="match status" value="1"/>
</dbReference>
<sequence>MAVACAIVSGQNAPSPIHFTYRSIGFRLDSCETPRRHAPETMAGGVAVFDYNNDGYLDILFTNGADILSLKKTSPKYFNRLFENDGKGNFSDVTTKAGLAGRGFDNGVAIGDYDNDGREDIFVGGVHGNRLYHNDGGTFTDVTAKAGLAASDARYGPLWSVGGAWVDVNNDGRLDLLVVNYLAWDPNSEPSCEVAPGKLDYCHPKLYKPTPNQLFLNNGDGTFRDISEESGIRAHPGKGMGIGLADYDQDGLMDFFIANDKMNNSLFHNKGGAHFEEIAFQAGVALTEDGKFISGMGVDAQDIDNDGLPDIVFVALEGETFPLFRNLGKRGFAEATRSSGLGRLTLPMAGYSPTIADFDNDGWKDIFVTRGHVQALGSGSTVQIDQPNTIFRNLGGAKFQALTEEGGLSARPPARHRGSAVGDLNADGRLDVVVTALSAPAELWLNDSPGGAHWLELKLEGTASNRDGIGARIKVAAGDRVQYNHVSFAAGYASSSAAPTHFGLGPAAFASLIEIRWPSGVVQELKDVAADRVIRVKEPSRN</sequence>
<dbReference type="InterPro" id="IPR013517">
    <property type="entry name" value="FG-GAP"/>
</dbReference>
<organism evidence="3">
    <name type="scientific">Solibacter usitatus (strain Ellin6076)</name>
    <dbReference type="NCBI Taxonomy" id="234267"/>
    <lineage>
        <taxon>Bacteria</taxon>
        <taxon>Pseudomonadati</taxon>
        <taxon>Acidobacteriota</taxon>
        <taxon>Terriglobia</taxon>
        <taxon>Bryobacterales</taxon>
        <taxon>Solibacteraceae</taxon>
        <taxon>Candidatus Solibacter</taxon>
    </lineage>
</organism>
<dbReference type="Gene3D" id="2.130.10.130">
    <property type="entry name" value="Integrin alpha, N-terminal"/>
    <property type="match status" value="3"/>
</dbReference>
<gene>
    <name evidence="3" type="ordered locus">Acid_2107</name>
</gene>
<evidence type="ECO:0000313" key="3">
    <source>
        <dbReference type="EMBL" id="ABJ83097.1"/>
    </source>
</evidence>
<proteinExistence type="predicted"/>
<accession>Q026H2</accession>
<dbReference type="HOGENOM" id="CLU_017657_0_0_0"/>
<dbReference type="InterPro" id="IPR011519">
    <property type="entry name" value="UnbV_ASPIC"/>
</dbReference>
<protein>
    <submittedName>
        <fullName evidence="3">ASPIC/UnbV domain protein</fullName>
    </submittedName>
</protein>
<dbReference type="eggNOG" id="COG0457">
    <property type="taxonomic scope" value="Bacteria"/>
</dbReference>
<evidence type="ECO:0000256" key="1">
    <source>
        <dbReference type="ARBA" id="ARBA00022729"/>
    </source>
</evidence>
<keyword evidence="1" id="KW-0732">Signal</keyword>
<dbReference type="SUPFAM" id="SSF69318">
    <property type="entry name" value="Integrin alpha N-terminal domain"/>
    <property type="match status" value="1"/>
</dbReference>